<sequence>MDVGRISAIDFSEFYSCFAILIFLNASTTLKVSKVVDPRRAQPTRPTMQADKENRAVGEGFEEAAAQDHREQRLQKCVNLFPHAYNAPRWSRGKEAVQKYETVKEVMDDFFGPPIFNEFSEMRKVHNWLSDHTEKEESIQGRLIYSLIVMDLRRELTDFEKRAEAFEEAGNKNKSADQETIEYITRTSDAFIFTKLH</sequence>
<keyword evidence="2" id="KW-1185">Reference proteome</keyword>
<organism evidence="1 2">
    <name type="scientific">Caenorhabditis nigoni</name>
    <dbReference type="NCBI Taxonomy" id="1611254"/>
    <lineage>
        <taxon>Eukaryota</taxon>
        <taxon>Metazoa</taxon>
        <taxon>Ecdysozoa</taxon>
        <taxon>Nematoda</taxon>
        <taxon>Chromadorea</taxon>
        <taxon>Rhabditida</taxon>
        <taxon>Rhabditina</taxon>
        <taxon>Rhabditomorpha</taxon>
        <taxon>Rhabditoidea</taxon>
        <taxon>Rhabditidae</taxon>
        <taxon>Peloderinae</taxon>
        <taxon>Caenorhabditis</taxon>
    </lineage>
</organism>
<reference evidence="2" key="1">
    <citation type="submission" date="2017-10" db="EMBL/GenBank/DDBJ databases">
        <title>Rapid genome shrinkage in a self-fertile nematode reveals novel sperm competition proteins.</title>
        <authorList>
            <person name="Yin D."/>
            <person name="Schwarz E.M."/>
            <person name="Thomas C.G."/>
            <person name="Felde R.L."/>
            <person name="Korf I.F."/>
            <person name="Cutter A.D."/>
            <person name="Schartner C.M."/>
            <person name="Ralston E.J."/>
            <person name="Meyer B.J."/>
            <person name="Haag E.S."/>
        </authorList>
    </citation>
    <scope>NUCLEOTIDE SEQUENCE [LARGE SCALE GENOMIC DNA]</scope>
    <source>
        <strain evidence="2">JU1422</strain>
    </source>
</reference>
<name>A0A2G5TSA5_9PELO</name>
<proteinExistence type="predicted"/>
<comment type="caution">
    <text evidence="1">The sequence shown here is derived from an EMBL/GenBank/DDBJ whole genome shotgun (WGS) entry which is preliminary data.</text>
</comment>
<evidence type="ECO:0000313" key="1">
    <source>
        <dbReference type="EMBL" id="PIC30190.1"/>
    </source>
</evidence>
<accession>A0A2G5TSA5</accession>
<evidence type="ECO:0000313" key="2">
    <source>
        <dbReference type="Proteomes" id="UP000230233"/>
    </source>
</evidence>
<protein>
    <submittedName>
        <fullName evidence="1">Uncharacterized protein</fullName>
    </submittedName>
</protein>
<dbReference type="EMBL" id="PDUG01000005">
    <property type="protein sequence ID" value="PIC30190.1"/>
    <property type="molecule type" value="Genomic_DNA"/>
</dbReference>
<gene>
    <name evidence="1" type="primary">Cnig_chr_V.g21520</name>
    <name evidence="1" type="ORF">B9Z55_021520</name>
</gene>
<dbReference type="AlphaFoldDB" id="A0A2G5TSA5"/>
<dbReference type="Proteomes" id="UP000230233">
    <property type="component" value="Chromosome V"/>
</dbReference>